<evidence type="ECO:0000256" key="16">
    <source>
        <dbReference type="ARBA" id="ARBA00042798"/>
    </source>
</evidence>
<keyword evidence="19" id="KW-1185">Reference proteome</keyword>
<dbReference type="KEGG" id="pph:Ppha_1106"/>
<dbReference type="InterPro" id="IPR015797">
    <property type="entry name" value="NUDIX_hydrolase-like_dom_sf"/>
</dbReference>
<dbReference type="SUPFAM" id="SSF55811">
    <property type="entry name" value="Nudix"/>
    <property type="match status" value="1"/>
</dbReference>
<reference evidence="18 19" key="1">
    <citation type="submission" date="2008-06" db="EMBL/GenBank/DDBJ databases">
        <title>Complete sequence of Pelodictyon phaeoclathratiforme BU-1.</title>
        <authorList>
            <consortium name="US DOE Joint Genome Institute"/>
            <person name="Lucas S."/>
            <person name="Copeland A."/>
            <person name="Lapidus A."/>
            <person name="Glavina del Rio T."/>
            <person name="Dalin E."/>
            <person name="Tice H."/>
            <person name="Bruce D."/>
            <person name="Goodwin L."/>
            <person name="Pitluck S."/>
            <person name="Schmutz J."/>
            <person name="Larimer F."/>
            <person name="Land M."/>
            <person name="Hauser L."/>
            <person name="Kyrpides N."/>
            <person name="Mikhailova N."/>
            <person name="Liu Z."/>
            <person name="Li T."/>
            <person name="Zhao F."/>
            <person name="Overmann J."/>
            <person name="Bryant D.A."/>
            <person name="Richardson P."/>
        </authorList>
    </citation>
    <scope>NUCLEOTIDE SEQUENCE [LARGE SCALE GENOMIC DNA]</scope>
    <source>
        <strain evidence="19">DSM 5477 / BU-1</strain>
    </source>
</reference>
<proteinExistence type="inferred from homology"/>
<evidence type="ECO:0000256" key="9">
    <source>
        <dbReference type="ARBA" id="ARBA00023204"/>
    </source>
</evidence>
<keyword evidence="8" id="KW-0460">Magnesium</keyword>
<dbReference type="Proteomes" id="UP000002724">
    <property type="component" value="Chromosome"/>
</dbReference>
<evidence type="ECO:0000256" key="11">
    <source>
        <dbReference type="ARBA" id="ARBA00036904"/>
    </source>
</evidence>
<comment type="catalytic activity">
    <reaction evidence="10">
        <text>8-oxo-dGTP + H2O = 8-oxo-dGMP + diphosphate + H(+)</text>
        <dbReference type="Rhea" id="RHEA:31575"/>
        <dbReference type="ChEBI" id="CHEBI:15377"/>
        <dbReference type="ChEBI" id="CHEBI:15378"/>
        <dbReference type="ChEBI" id="CHEBI:33019"/>
        <dbReference type="ChEBI" id="CHEBI:63224"/>
        <dbReference type="ChEBI" id="CHEBI:77896"/>
        <dbReference type="EC" id="3.6.1.55"/>
    </reaction>
</comment>
<comment type="similarity">
    <text evidence="2">Belongs to the Nudix hydrolase family.</text>
</comment>
<dbReference type="InterPro" id="IPR029119">
    <property type="entry name" value="MutY_C"/>
</dbReference>
<evidence type="ECO:0000256" key="4">
    <source>
        <dbReference type="ARBA" id="ARBA00022705"/>
    </source>
</evidence>
<dbReference type="EMBL" id="CP001110">
    <property type="protein sequence ID" value="ACF43385.1"/>
    <property type="molecule type" value="Genomic_DNA"/>
</dbReference>
<keyword evidence="6" id="KW-0227">DNA damage</keyword>
<gene>
    <name evidence="18" type="ordered locus">Ppha_1106</name>
</gene>
<evidence type="ECO:0000256" key="14">
    <source>
        <dbReference type="ARBA" id="ARBA00041592"/>
    </source>
</evidence>
<evidence type="ECO:0000256" key="5">
    <source>
        <dbReference type="ARBA" id="ARBA00022723"/>
    </source>
</evidence>
<evidence type="ECO:0000313" key="18">
    <source>
        <dbReference type="EMBL" id="ACF43385.1"/>
    </source>
</evidence>
<evidence type="ECO:0000256" key="13">
    <source>
        <dbReference type="ARBA" id="ARBA00040794"/>
    </source>
</evidence>
<evidence type="ECO:0000256" key="1">
    <source>
        <dbReference type="ARBA" id="ARBA00001946"/>
    </source>
</evidence>
<dbReference type="PANTHER" id="PTHR47707">
    <property type="entry name" value="8-OXO-DGTP DIPHOSPHATASE"/>
    <property type="match status" value="1"/>
</dbReference>
<evidence type="ECO:0000256" key="10">
    <source>
        <dbReference type="ARBA" id="ARBA00035861"/>
    </source>
</evidence>
<dbReference type="GO" id="GO:0006260">
    <property type="term" value="P:DNA replication"/>
    <property type="evidence" value="ECO:0007669"/>
    <property type="project" value="UniProtKB-KW"/>
</dbReference>
<dbReference type="eggNOG" id="COG0494">
    <property type="taxonomic scope" value="Bacteria"/>
</dbReference>
<dbReference type="GO" id="GO:0044716">
    <property type="term" value="F:8-oxo-GDP phosphatase activity"/>
    <property type="evidence" value="ECO:0007669"/>
    <property type="project" value="TreeGrafter"/>
</dbReference>
<dbReference type="GO" id="GO:0008413">
    <property type="term" value="F:8-oxo-7,8-dihydroguanosine triphosphate pyrophosphatase activity"/>
    <property type="evidence" value="ECO:0007669"/>
    <property type="project" value="TreeGrafter"/>
</dbReference>
<dbReference type="GO" id="GO:0035539">
    <property type="term" value="F:8-oxo-7,8-dihydrodeoxyguanosine triphosphate pyrophosphatase activity"/>
    <property type="evidence" value="ECO:0007669"/>
    <property type="project" value="UniProtKB-EC"/>
</dbReference>
<evidence type="ECO:0000256" key="12">
    <source>
        <dbReference type="ARBA" id="ARBA00038905"/>
    </source>
</evidence>
<dbReference type="PROSITE" id="PS51462">
    <property type="entry name" value="NUDIX"/>
    <property type="match status" value="1"/>
</dbReference>
<keyword evidence="9" id="KW-0234">DNA repair</keyword>
<dbReference type="InterPro" id="IPR020476">
    <property type="entry name" value="Nudix_hydrolase"/>
</dbReference>
<dbReference type="InterPro" id="IPR000086">
    <property type="entry name" value="NUDIX_hydrolase_dom"/>
</dbReference>
<evidence type="ECO:0000313" key="19">
    <source>
        <dbReference type="Proteomes" id="UP000002724"/>
    </source>
</evidence>
<sequence>MAVIENVPHIGDVVCAIIEKEGLFLVAQRPEGKSMASLWEFPGGKVNQNETEKAALQRELQEELGVTVNIIQRLTPCFHTYPDFSLTLIPYRCLLYGEEPRALEHQALRWITPYETGLYNFPDADVPILEEYLAQIRSS</sequence>
<evidence type="ECO:0000256" key="3">
    <source>
        <dbReference type="ARBA" id="ARBA00022457"/>
    </source>
</evidence>
<comment type="catalytic activity">
    <reaction evidence="11">
        <text>8-oxo-GTP + H2O = 8-oxo-GMP + diphosphate + H(+)</text>
        <dbReference type="Rhea" id="RHEA:67616"/>
        <dbReference type="ChEBI" id="CHEBI:15377"/>
        <dbReference type="ChEBI" id="CHEBI:15378"/>
        <dbReference type="ChEBI" id="CHEBI:33019"/>
        <dbReference type="ChEBI" id="CHEBI:143553"/>
        <dbReference type="ChEBI" id="CHEBI:145694"/>
    </reaction>
</comment>
<evidence type="ECO:0000256" key="15">
    <source>
        <dbReference type="ARBA" id="ARBA00041979"/>
    </source>
</evidence>
<dbReference type="InterPro" id="IPR047127">
    <property type="entry name" value="MutT-like"/>
</dbReference>
<dbReference type="GO" id="GO:0006281">
    <property type="term" value="P:DNA repair"/>
    <property type="evidence" value="ECO:0007669"/>
    <property type="project" value="UniProtKB-KW"/>
</dbReference>
<accession>B4SG74</accession>
<dbReference type="GO" id="GO:0046872">
    <property type="term" value="F:metal ion binding"/>
    <property type="evidence" value="ECO:0007669"/>
    <property type="project" value="UniProtKB-KW"/>
</dbReference>
<keyword evidence="5" id="KW-0479">Metal-binding</keyword>
<feature type="domain" description="Nudix hydrolase" evidence="17">
    <location>
        <begin position="8"/>
        <end position="134"/>
    </location>
</feature>
<keyword evidence="3" id="KW-0515">Mutator protein</keyword>
<dbReference type="AlphaFoldDB" id="B4SG74"/>
<dbReference type="EC" id="3.6.1.55" evidence="12"/>
<evidence type="ECO:0000256" key="8">
    <source>
        <dbReference type="ARBA" id="ARBA00022842"/>
    </source>
</evidence>
<dbReference type="STRING" id="324925.Ppha_1106"/>
<dbReference type="HOGENOM" id="CLU_037162_19_3_10"/>
<dbReference type="GO" id="GO:0044715">
    <property type="term" value="F:8-oxo-dGDP phosphatase activity"/>
    <property type="evidence" value="ECO:0007669"/>
    <property type="project" value="TreeGrafter"/>
</dbReference>
<name>B4SG74_PELPB</name>
<evidence type="ECO:0000256" key="7">
    <source>
        <dbReference type="ARBA" id="ARBA00022801"/>
    </source>
</evidence>
<keyword evidence="7 18" id="KW-0378">Hydrolase</keyword>
<organism evidence="18 19">
    <name type="scientific">Pelodictyon phaeoclathratiforme (strain DSM 5477 / BU-1)</name>
    <dbReference type="NCBI Taxonomy" id="324925"/>
    <lineage>
        <taxon>Bacteria</taxon>
        <taxon>Pseudomonadati</taxon>
        <taxon>Chlorobiota</taxon>
        <taxon>Chlorobiia</taxon>
        <taxon>Chlorobiales</taxon>
        <taxon>Chlorobiaceae</taxon>
        <taxon>Chlorobium/Pelodictyon group</taxon>
        <taxon>Pelodictyon</taxon>
    </lineage>
</organism>
<evidence type="ECO:0000256" key="2">
    <source>
        <dbReference type="ARBA" id="ARBA00005582"/>
    </source>
</evidence>
<dbReference type="InterPro" id="IPR020084">
    <property type="entry name" value="NUDIX_hydrolase_CS"/>
</dbReference>
<dbReference type="PROSITE" id="PS00893">
    <property type="entry name" value="NUDIX_BOX"/>
    <property type="match status" value="1"/>
</dbReference>
<dbReference type="OrthoDB" id="9810648at2"/>
<dbReference type="Gene3D" id="3.90.79.10">
    <property type="entry name" value="Nucleoside Triphosphate Pyrophosphohydrolase"/>
    <property type="match status" value="1"/>
</dbReference>
<dbReference type="PRINTS" id="PR00502">
    <property type="entry name" value="NUDIXFAMILY"/>
</dbReference>
<evidence type="ECO:0000259" key="17">
    <source>
        <dbReference type="PROSITE" id="PS51462"/>
    </source>
</evidence>
<dbReference type="Pfam" id="PF14815">
    <property type="entry name" value="NUDIX_4"/>
    <property type="match status" value="1"/>
</dbReference>
<dbReference type="CDD" id="cd03425">
    <property type="entry name" value="NUDIX_MutT_NudA_like"/>
    <property type="match status" value="1"/>
</dbReference>
<evidence type="ECO:0000256" key="6">
    <source>
        <dbReference type="ARBA" id="ARBA00022763"/>
    </source>
</evidence>
<protein>
    <recommendedName>
        <fullName evidence="13">8-oxo-dGTP diphosphatase</fullName>
        <ecNumber evidence="12">3.6.1.55</ecNumber>
    </recommendedName>
    <alternativeName>
        <fullName evidence="16">7,8-dihydro-8-oxoguanine-triphosphatase</fullName>
    </alternativeName>
    <alternativeName>
        <fullName evidence="15">Mutator protein MutT</fullName>
    </alternativeName>
    <alternativeName>
        <fullName evidence="14">dGTP pyrophosphohydrolase</fullName>
    </alternativeName>
</protein>
<dbReference type="RefSeq" id="WP_012507877.1">
    <property type="nucleotide sequence ID" value="NC_011060.1"/>
</dbReference>
<keyword evidence="4" id="KW-0235">DNA replication</keyword>
<comment type="cofactor">
    <cofactor evidence="1">
        <name>Mg(2+)</name>
        <dbReference type="ChEBI" id="CHEBI:18420"/>
    </cofactor>
</comment>
<dbReference type="PANTHER" id="PTHR47707:SF1">
    <property type="entry name" value="NUDIX HYDROLASE FAMILY PROTEIN"/>
    <property type="match status" value="1"/>
</dbReference>